<proteinExistence type="predicted"/>
<sequence>MIRNLPLARTEGDQLTPPTPLGIYRSHKRRSTNTPPWTNCPHKGGPPLIPPLVARTKGTPNTLPPLN</sequence>
<keyword evidence="2" id="KW-1185">Reference proteome</keyword>
<protein>
    <submittedName>
        <fullName evidence="1">Uncharacterized protein</fullName>
    </submittedName>
</protein>
<dbReference type="Proteomes" id="UP000799755">
    <property type="component" value="Unassembled WGS sequence"/>
</dbReference>
<evidence type="ECO:0000313" key="2">
    <source>
        <dbReference type="Proteomes" id="UP000799755"/>
    </source>
</evidence>
<evidence type="ECO:0000313" key="1">
    <source>
        <dbReference type="EMBL" id="KAF2474246.1"/>
    </source>
</evidence>
<accession>A0ACB6R722</accession>
<reference evidence="1" key="1">
    <citation type="journal article" date="2020" name="Stud. Mycol.">
        <title>101 Dothideomycetes genomes: a test case for predicting lifestyles and emergence of pathogens.</title>
        <authorList>
            <person name="Haridas S."/>
            <person name="Albert R."/>
            <person name="Binder M."/>
            <person name="Bloem J."/>
            <person name="Labutti K."/>
            <person name="Salamov A."/>
            <person name="Andreopoulos B."/>
            <person name="Baker S."/>
            <person name="Barry K."/>
            <person name="Bills G."/>
            <person name="Bluhm B."/>
            <person name="Cannon C."/>
            <person name="Castanera R."/>
            <person name="Culley D."/>
            <person name="Daum C."/>
            <person name="Ezra D."/>
            <person name="Gonzalez J."/>
            <person name="Henrissat B."/>
            <person name="Kuo A."/>
            <person name="Liang C."/>
            <person name="Lipzen A."/>
            <person name="Lutzoni F."/>
            <person name="Magnuson J."/>
            <person name="Mondo S."/>
            <person name="Nolan M."/>
            <person name="Ohm R."/>
            <person name="Pangilinan J."/>
            <person name="Park H.-J."/>
            <person name="Ramirez L."/>
            <person name="Alfaro M."/>
            <person name="Sun H."/>
            <person name="Tritt A."/>
            <person name="Yoshinaga Y."/>
            <person name="Zwiers L.-H."/>
            <person name="Turgeon B."/>
            <person name="Goodwin S."/>
            <person name="Spatafora J."/>
            <person name="Crous P."/>
            <person name="Grigoriev I."/>
        </authorList>
    </citation>
    <scope>NUCLEOTIDE SEQUENCE</scope>
    <source>
        <strain evidence="1">ATCC 200398</strain>
    </source>
</reference>
<name>A0ACB6R722_9PLEO</name>
<comment type="caution">
    <text evidence="1">The sequence shown here is derived from an EMBL/GenBank/DDBJ whole genome shotgun (WGS) entry which is preliminary data.</text>
</comment>
<organism evidence="1 2">
    <name type="scientific">Lindgomyces ingoldianus</name>
    <dbReference type="NCBI Taxonomy" id="673940"/>
    <lineage>
        <taxon>Eukaryota</taxon>
        <taxon>Fungi</taxon>
        <taxon>Dikarya</taxon>
        <taxon>Ascomycota</taxon>
        <taxon>Pezizomycotina</taxon>
        <taxon>Dothideomycetes</taxon>
        <taxon>Pleosporomycetidae</taxon>
        <taxon>Pleosporales</taxon>
        <taxon>Lindgomycetaceae</taxon>
        <taxon>Lindgomyces</taxon>
    </lineage>
</organism>
<gene>
    <name evidence="1" type="ORF">BDR25DRAFT_351801</name>
</gene>
<dbReference type="EMBL" id="MU003498">
    <property type="protein sequence ID" value="KAF2474246.1"/>
    <property type="molecule type" value="Genomic_DNA"/>
</dbReference>